<proteinExistence type="predicted"/>
<evidence type="ECO:0000313" key="10">
    <source>
        <dbReference type="Proteomes" id="UP000238375"/>
    </source>
</evidence>
<dbReference type="PROSITE" id="PS50850">
    <property type="entry name" value="MFS"/>
    <property type="match status" value="1"/>
</dbReference>
<evidence type="ECO:0000313" key="9">
    <source>
        <dbReference type="EMBL" id="PRY34686.1"/>
    </source>
</evidence>
<evidence type="ECO:0000256" key="2">
    <source>
        <dbReference type="ARBA" id="ARBA00022448"/>
    </source>
</evidence>
<feature type="transmembrane region" description="Helical" evidence="7">
    <location>
        <begin position="286"/>
        <end position="303"/>
    </location>
</feature>
<feature type="transmembrane region" description="Helical" evidence="7">
    <location>
        <begin position="52"/>
        <end position="73"/>
    </location>
</feature>
<dbReference type="OrthoDB" id="5379144at2"/>
<keyword evidence="4 7" id="KW-0812">Transmembrane</keyword>
<evidence type="ECO:0000256" key="3">
    <source>
        <dbReference type="ARBA" id="ARBA00022475"/>
    </source>
</evidence>
<dbReference type="EMBL" id="PVTE01000016">
    <property type="protein sequence ID" value="PRY34686.1"/>
    <property type="molecule type" value="Genomic_DNA"/>
</dbReference>
<dbReference type="AlphaFoldDB" id="A0A2T0SMS4"/>
<feature type="transmembrane region" description="Helical" evidence="7">
    <location>
        <begin position="149"/>
        <end position="166"/>
    </location>
</feature>
<dbReference type="Gene3D" id="1.20.1250.20">
    <property type="entry name" value="MFS general substrate transporter like domains"/>
    <property type="match status" value="1"/>
</dbReference>
<dbReference type="RefSeq" id="WP_106139296.1">
    <property type="nucleotide sequence ID" value="NZ_PVTE01000016.1"/>
</dbReference>
<comment type="subcellular location">
    <subcellularLocation>
        <location evidence="1">Cell membrane</location>
        <topology evidence="1">Multi-pass membrane protein</topology>
    </subcellularLocation>
</comment>
<feature type="transmembrane region" description="Helical" evidence="7">
    <location>
        <begin position="80"/>
        <end position="100"/>
    </location>
</feature>
<feature type="transmembrane region" description="Helical" evidence="7">
    <location>
        <begin position="221"/>
        <end position="245"/>
    </location>
</feature>
<feature type="transmembrane region" description="Helical" evidence="7">
    <location>
        <begin position="172"/>
        <end position="190"/>
    </location>
</feature>
<feature type="transmembrane region" description="Helical" evidence="7">
    <location>
        <begin position="348"/>
        <end position="371"/>
    </location>
</feature>
<evidence type="ECO:0000256" key="1">
    <source>
        <dbReference type="ARBA" id="ARBA00004651"/>
    </source>
</evidence>
<dbReference type="InterPro" id="IPR020846">
    <property type="entry name" value="MFS_dom"/>
</dbReference>
<feature type="domain" description="Major facilitator superfamily (MFS) profile" evidence="8">
    <location>
        <begin position="19"/>
        <end position="401"/>
    </location>
</feature>
<dbReference type="GO" id="GO:0005886">
    <property type="term" value="C:plasma membrane"/>
    <property type="evidence" value="ECO:0007669"/>
    <property type="project" value="UniProtKB-SubCell"/>
</dbReference>
<protein>
    <submittedName>
        <fullName evidence="9">Putative MFS family arabinose efflux permease</fullName>
    </submittedName>
</protein>
<sequence>MIQQTLRLYRRAYTGLSPSVWLLAGVMLINRIGTMVLPYLTLYMTERLHFSVAQAGIVMAVFGSGAFIGTFIGGRLTDRFGFYYIQLLSLLFGGLALIGLQFVTNFYALCVSVFLFTLLGDAFRPANQAALTHYATPETRTRSFSLNRLAINLGWTIGASLGGFLAQLDYHLLFWADGLTCLLAALVLFVRLPVPARQIIAVNHTDPIQPAQLSPYRDRAYLFFTVLATLYFMGFMQFFSIVTLYFQEVLHLTKARIGLLMSLNGLLIVLIEVALVYSLEQRIRNRLALAGIGSLLLGVSYLLMTQSQLAGVALWAVLVITASEMLAMPFMQSFAANRGSVQNRGQYLALYSMAGALAQTASPALGAQIVARFGFSTNWLVLACLTTLAAAGFWWLGQRETPAHLPDTHSSVASV</sequence>
<accession>A0A2T0SMS4</accession>
<keyword evidence="2" id="KW-0813">Transport</keyword>
<feature type="transmembrane region" description="Helical" evidence="7">
    <location>
        <begin position="20"/>
        <end position="40"/>
    </location>
</feature>
<feature type="transmembrane region" description="Helical" evidence="7">
    <location>
        <begin position="377"/>
        <end position="396"/>
    </location>
</feature>
<feature type="transmembrane region" description="Helical" evidence="7">
    <location>
        <begin position="257"/>
        <end position="279"/>
    </location>
</feature>
<evidence type="ECO:0000259" key="8">
    <source>
        <dbReference type="PROSITE" id="PS50850"/>
    </source>
</evidence>
<keyword evidence="3" id="KW-1003">Cell membrane</keyword>
<dbReference type="SUPFAM" id="SSF103473">
    <property type="entry name" value="MFS general substrate transporter"/>
    <property type="match status" value="1"/>
</dbReference>
<dbReference type="InterPro" id="IPR011701">
    <property type="entry name" value="MFS"/>
</dbReference>
<dbReference type="InterPro" id="IPR050171">
    <property type="entry name" value="MFS_Transporters"/>
</dbReference>
<dbReference type="InterPro" id="IPR036259">
    <property type="entry name" value="MFS_trans_sf"/>
</dbReference>
<evidence type="ECO:0000256" key="7">
    <source>
        <dbReference type="SAM" id="Phobius"/>
    </source>
</evidence>
<dbReference type="Pfam" id="PF07690">
    <property type="entry name" value="MFS_1"/>
    <property type="match status" value="1"/>
</dbReference>
<keyword evidence="10" id="KW-1185">Reference proteome</keyword>
<dbReference type="PANTHER" id="PTHR23517:SF2">
    <property type="entry name" value="MULTIDRUG RESISTANCE PROTEIN MDTH"/>
    <property type="match status" value="1"/>
</dbReference>
<feature type="transmembrane region" description="Helical" evidence="7">
    <location>
        <begin position="309"/>
        <end position="327"/>
    </location>
</feature>
<keyword evidence="6 7" id="KW-0472">Membrane</keyword>
<evidence type="ECO:0000256" key="6">
    <source>
        <dbReference type="ARBA" id="ARBA00023136"/>
    </source>
</evidence>
<organism evidence="9 10">
    <name type="scientific">Spirosoma oryzae</name>
    <dbReference type="NCBI Taxonomy" id="1469603"/>
    <lineage>
        <taxon>Bacteria</taxon>
        <taxon>Pseudomonadati</taxon>
        <taxon>Bacteroidota</taxon>
        <taxon>Cytophagia</taxon>
        <taxon>Cytophagales</taxon>
        <taxon>Cytophagaceae</taxon>
        <taxon>Spirosoma</taxon>
    </lineage>
</organism>
<dbReference type="Proteomes" id="UP000238375">
    <property type="component" value="Unassembled WGS sequence"/>
</dbReference>
<comment type="caution">
    <text evidence="9">The sequence shown here is derived from an EMBL/GenBank/DDBJ whole genome shotgun (WGS) entry which is preliminary data.</text>
</comment>
<keyword evidence="5 7" id="KW-1133">Transmembrane helix</keyword>
<dbReference type="PANTHER" id="PTHR23517">
    <property type="entry name" value="RESISTANCE PROTEIN MDTM, PUTATIVE-RELATED-RELATED"/>
    <property type="match status" value="1"/>
</dbReference>
<dbReference type="GO" id="GO:0022857">
    <property type="term" value="F:transmembrane transporter activity"/>
    <property type="evidence" value="ECO:0007669"/>
    <property type="project" value="InterPro"/>
</dbReference>
<gene>
    <name evidence="9" type="ORF">CLV58_11679</name>
</gene>
<evidence type="ECO:0000256" key="4">
    <source>
        <dbReference type="ARBA" id="ARBA00022692"/>
    </source>
</evidence>
<reference evidence="9 10" key="1">
    <citation type="submission" date="2018-03" db="EMBL/GenBank/DDBJ databases">
        <title>Genomic Encyclopedia of Archaeal and Bacterial Type Strains, Phase II (KMG-II): from individual species to whole genera.</title>
        <authorList>
            <person name="Goeker M."/>
        </authorList>
    </citation>
    <scope>NUCLEOTIDE SEQUENCE [LARGE SCALE GENOMIC DNA]</scope>
    <source>
        <strain evidence="9 10">DSM 28354</strain>
    </source>
</reference>
<evidence type="ECO:0000256" key="5">
    <source>
        <dbReference type="ARBA" id="ARBA00022989"/>
    </source>
</evidence>
<name>A0A2T0SMS4_9BACT</name>
<feature type="transmembrane region" description="Helical" evidence="7">
    <location>
        <begin position="106"/>
        <end position="123"/>
    </location>
</feature>
<dbReference type="CDD" id="cd17329">
    <property type="entry name" value="MFS_MdtH_MDR_like"/>
    <property type="match status" value="1"/>
</dbReference>